<dbReference type="KEGG" id="oni:Osc7112_5592"/>
<dbReference type="AlphaFoldDB" id="K9VRG3"/>
<protein>
    <submittedName>
        <fullName evidence="1">Ribonuclease BN</fullName>
    </submittedName>
</protein>
<dbReference type="Proteomes" id="UP000010478">
    <property type="component" value="Chromosome"/>
</dbReference>
<evidence type="ECO:0000313" key="2">
    <source>
        <dbReference type="Proteomes" id="UP000010478"/>
    </source>
</evidence>
<organism evidence="1 2">
    <name type="scientific">Phormidium nigroviride PCC 7112</name>
    <dbReference type="NCBI Taxonomy" id="179408"/>
    <lineage>
        <taxon>Bacteria</taxon>
        <taxon>Bacillati</taxon>
        <taxon>Cyanobacteriota</taxon>
        <taxon>Cyanophyceae</taxon>
        <taxon>Oscillatoriophycideae</taxon>
        <taxon>Oscillatoriales</taxon>
        <taxon>Oscillatoriaceae</taxon>
        <taxon>Phormidium</taxon>
    </lineage>
</organism>
<accession>K9VRG3</accession>
<proteinExistence type="predicted"/>
<dbReference type="RefSeq" id="WP_015179021.1">
    <property type="nucleotide sequence ID" value="NC_019729.1"/>
</dbReference>
<reference evidence="1 2" key="1">
    <citation type="submission" date="2012-05" db="EMBL/GenBank/DDBJ databases">
        <title>Finished chromosome of genome of Oscillatoria sp. PCC 7112.</title>
        <authorList>
            <consortium name="US DOE Joint Genome Institute"/>
            <person name="Gugger M."/>
            <person name="Coursin T."/>
            <person name="Rippka R."/>
            <person name="Tandeau De Marsac N."/>
            <person name="Huntemann M."/>
            <person name="Wei C.-L."/>
            <person name="Han J."/>
            <person name="Detter J.C."/>
            <person name="Han C."/>
            <person name="Tapia R."/>
            <person name="Davenport K."/>
            <person name="Daligault H."/>
            <person name="Erkkila T."/>
            <person name="Gu W."/>
            <person name="Munk A.C.C."/>
            <person name="Teshima H."/>
            <person name="Xu Y."/>
            <person name="Chain P."/>
            <person name="Chen A."/>
            <person name="Krypides N."/>
            <person name="Mavromatis K."/>
            <person name="Markowitz V."/>
            <person name="Szeto E."/>
            <person name="Ivanova N."/>
            <person name="Mikhailova N."/>
            <person name="Ovchinnikova G."/>
            <person name="Pagani I."/>
            <person name="Pati A."/>
            <person name="Goodwin L."/>
            <person name="Peters L."/>
            <person name="Pitluck S."/>
            <person name="Woyke T."/>
            <person name="Kerfeld C."/>
        </authorList>
    </citation>
    <scope>NUCLEOTIDE SEQUENCE [LARGE SCALE GENOMIC DNA]</scope>
    <source>
        <strain evidence="1 2">PCC 7112</strain>
    </source>
</reference>
<keyword evidence="2" id="KW-1185">Reference proteome</keyword>
<name>K9VRG3_9CYAN</name>
<sequence>MVLFSSELLIDELTGGTSVADLLASEETLFDAIRFGLIRGSAKSESSLPIRGSTSEFVVSLRVLLVIRGLVLAEGMLLISEALLIIKASASVRLNSDAGPLAGSIKLGCSEFSEEPGV</sequence>
<gene>
    <name evidence="1" type="ORF">Osc7112_5592</name>
</gene>
<evidence type="ECO:0000313" key="1">
    <source>
        <dbReference type="EMBL" id="AFZ09815.1"/>
    </source>
</evidence>
<dbReference type="STRING" id="179408.Osc7112_5592"/>
<dbReference type="EMBL" id="CP003614">
    <property type="protein sequence ID" value="AFZ09815.1"/>
    <property type="molecule type" value="Genomic_DNA"/>
</dbReference>
<dbReference type="HOGENOM" id="CLU_2070736_0_0_3"/>